<evidence type="ECO:0000256" key="7">
    <source>
        <dbReference type="RuleBase" id="RU003827"/>
    </source>
</evidence>
<proteinExistence type="inferred from homology"/>
<evidence type="ECO:0000259" key="9">
    <source>
        <dbReference type="PROSITE" id="PS50866"/>
    </source>
</evidence>
<dbReference type="AlphaFoldDB" id="A0A2V0PDL1"/>
<dbReference type="EMBL" id="BDRX01000062">
    <property type="protein sequence ID" value="GBF95257.1"/>
    <property type="molecule type" value="Genomic_DNA"/>
</dbReference>
<evidence type="ECO:0000256" key="3">
    <source>
        <dbReference type="ARBA" id="ARBA00022692"/>
    </source>
</evidence>
<gene>
    <name evidence="10" type="ORF">Rsub_08288</name>
</gene>
<dbReference type="SMART" id="SM01190">
    <property type="entry name" value="EMP24_GP25L"/>
    <property type="match status" value="1"/>
</dbReference>
<organism evidence="10 11">
    <name type="scientific">Raphidocelis subcapitata</name>
    <dbReference type="NCBI Taxonomy" id="307507"/>
    <lineage>
        <taxon>Eukaryota</taxon>
        <taxon>Viridiplantae</taxon>
        <taxon>Chlorophyta</taxon>
        <taxon>core chlorophytes</taxon>
        <taxon>Chlorophyceae</taxon>
        <taxon>CS clade</taxon>
        <taxon>Sphaeropleales</taxon>
        <taxon>Selenastraceae</taxon>
        <taxon>Raphidocelis</taxon>
    </lineage>
</organism>
<dbReference type="Proteomes" id="UP000247498">
    <property type="component" value="Unassembled WGS sequence"/>
</dbReference>
<dbReference type="InterPro" id="IPR015720">
    <property type="entry name" value="Emp24-like"/>
</dbReference>
<dbReference type="FunCoup" id="A0A2V0PDL1">
    <property type="interactions" value="2327"/>
</dbReference>
<dbReference type="OrthoDB" id="1929172at2759"/>
<feature type="signal peptide" evidence="8">
    <location>
        <begin position="1"/>
        <end position="19"/>
    </location>
</feature>
<feature type="chain" id="PRO_5015924777" description="GOLD domain-containing protein" evidence="8">
    <location>
        <begin position="20"/>
        <end position="160"/>
    </location>
</feature>
<sequence>MRALAASAVLLALLLSAEGLDFEMQTQTKCVYEEINANAIVVGDFKAFNKDNPSIPVNVDVLVTDHSHQVLHQSKAQSSGQFAFTSKSAGEYKACFTTADHPTALSTKISLDWRTGVAATDWDTIAKKEHLDALSVEMRKVEGAIREIYAEMLQLQQRER</sequence>
<evidence type="ECO:0000256" key="8">
    <source>
        <dbReference type="SAM" id="SignalP"/>
    </source>
</evidence>
<name>A0A2V0PDL1_9CHLO</name>
<comment type="caution">
    <text evidence="10">The sequence shown here is derived from an EMBL/GenBank/DDBJ whole genome shotgun (WGS) entry which is preliminary data.</text>
</comment>
<keyword evidence="11" id="KW-1185">Reference proteome</keyword>
<dbReference type="InParanoid" id="A0A2V0PDL1"/>
<keyword evidence="6" id="KW-0472">Membrane</keyword>
<keyword evidence="4 8" id="KW-0732">Signal</keyword>
<keyword evidence="5" id="KW-1133">Transmembrane helix</keyword>
<evidence type="ECO:0000256" key="1">
    <source>
        <dbReference type="ARBA" id="ARBA00004479"/>
    </source>
</evidence>
<dbReference type="PANTHER" id="PTHR22811">
    <property type="entry name" value="TRANSMEMBRANE EMP24 DOMAIN-CONTAINING PROTEIN"/>
    <property type="match status" value="1"/>
</dbReference>
<feature type="domain" description="GOLD" evidence="9">
    <location>
        <begin position="28"/>
        <end position="117"/>
    </location>
</feature>
<evidence type="ECO:0000256" key="5">
    <source>
        <dbReference type="ARBA" id="ARBA00022989"/>
    </source>
</evidence>
<evidence type="ECO:0000313" key="11">
    <source>
        <dbReference type="Proteomes" id="UP000247498"/>
    </source>
</evidence>
<reference evidence="10 11" key="1">
    <citation type="journal article" date="2018" name="Sci. Rep.">
        <title>Raphidocelis subcapitata (=Pseudokirchneriella subcapitata) provides an insight into genome evolution and environmental adaptations in the Sphaeropleales.</title>
        <authorList>
            <person name="Suzuki S."/>
            <person name="Yamaguchi H."/>
            <person name="Nakajima N."/>
            <person name="Kawachi M."/>
        </authorList>
    </citation>
    <scope>NUCLEOTIDE SEQUENCE [LARGE SCALE GENOMIC DNA]</scope>
    <source>
        <strain evidence="10 11">NIES-35</strain>
    </source>
</reference>
<dbReference type="STRING" id="307507.A0A2V0PDL1"/>
<dbReference type="Pfam" id="PF01105">
    <property type="entry name" value="EMP24_GP25L"/>
    <property type="match status" value="1"/>
</dbReference>
<keyword evidence="3 7" id="KW-0812">Transmembrane</keyword>
<evidence type="ECO:0000313" key="10">
    <source>
        <dbReference type="EMBL" id="GBF95257.1"/>
    </source>
</evidence>
<evidence type="ECO:0000256" key="6">
    <source>
        <dbReference type="ARBA" id="ARBA00023136"/>
    </source>
</evidence>
<evidence type="ECO:0000256" key="2">
    <source>
        <dbReference type="ARBA" id="ARBA00007104"/>
    </source>
</evidence>
<accession>A0A2V0PDL1</accession>
<comment type="similarity">
    <text evidence="2 7">Belongs to the EMP24/GP25L family.</text>
</comment>
<protein>
    <recommendedName>
        <fullName evidence="9">GOLD domain-containing protein</fullName>
    </recommendedName>
</protein>
<evidence type="ECO:0000256" key="4">
    <source>
        <dbReference type="ARBA" id="ARBA00022729"/>
    </source>
</evidence>
<dbReference type="InterPro" id="IPR009038">
    <property type="entry name" value="GOLD_dom"/>
</dbReference>
<comment type="subcellular location">
    <subcellularLocation>
        <location evidence="1 7">Membrane</location>
        <topology evidence="1 7">Single-pass type I membrane protein</topology>
    </subcellularLocation>
</comment>
<dbReference type="GO" id="GO:0016020">
    <property type="term" value="C:membrane"/>
    <property type="evidence" value="ECO:0007669"/>
    <property type="project" value="UniProtKB-SubCell"/>
</dbReference>
<dbReference type="PROSITE" id="PS50866">
    <property type="entry name" value="GOLD"/>
    <property type="match status" value="1"/>
</dbReference>